<dbReference type="RefSeq" id="XP_070913770.1">
    <property type="nucleotide sequence ID" value="XM_071057669.1"/>
</dbReference>
<proteinExistence type="predicted"/>
<evidence type="ECO:0000313" key="2">
    <source>
        <dbReference type="Proteomes" id="UP001628179"/>
    </source>
</evidence>
<organism evidence="1 2">
    <name type="scientific">Madurella fahalii</name>
    <dbReference type="NCBI Taxonomy" id="1157608"/>
    <lineage>
        <taxon>Eukaryota</taxon>
        <taxon>Fungi</taxon>
        <taxon>Dikarya</taxon>
        <taxon>Ascomycota</taxon>
        <taxon>Pezizomycotina</taxon>
        <taxon>Sordariomycetes</taxon>
        <taxon>Sordariomycetidae</taxon>
        <taxon>Sordariales</taxon>
        <taxon>Sordariales incertae sedis</taxon>
        <taxon>Madurella</taxon>
    </lineage>
</organism>
<reference evidence="1 2" key="1">
    <citation type="submission" date="2024-09" db="EMBL/GenBank/DDBJ databases">
        <title>Itraconazole resistance in Madurella fahalii resulting from another homologue of gene encoding cytochrome P450 14-alpha sterol demethylase (CYP51).</title>
        <authorList>
            <person name="Yoshioka I."/>
            <person name="Fahal A.H."/>
            <person name="Kaneko S."/>
            <person name="Yaguchi T."/>
        </authorList>
    </citation>
    <scope>NUCLEOTIDE SEQUENCE [LARGE SCALE GENOMIC DNA]</scope>
    <source>
        <strain evidence="1 2">IFM 68171</strain>
    </source>
</reference>
<keyword evidence="2" id="KW-1185">Reference proteome</keyword>
<dbReference type="GeneID" id="98172992"/>
<dbReference type="Proteomes" id="UP001628179">
    <property type="component" value="Unassembled WGS sequence"/>
</dbReference>
<gene>
    <name evidence="1" type="ORF">MFIFM68171_02247</name>
</gene>
<sequence length="66" mass="7863">MLALYDRRFLANRNAVYHAADCRSQMAARALLRTLLHHYVTRECRGRPFRLQLTDFYTSNIFINDD</sequence>
<accession>A0ABQ0G2P9</accession>
<protein>
    <submittedName>
        <fullName evidence="1">Uncharacterized protein</fullName>
    </submittedName>
</protein>
<name>A0ABQ0G2P9_9PEZI</name>
<dbReference type="EMBL" id="BAAFSV010000001">
    <property type="protein sequence ID" value="GAB1312037.1"/>
    <property type="molecule type" value="Genomic_DNA"/>
</dbReference>
<evidence type="ECO:0000313" key="1">
    <source>
        <dbReference type="EMBL" id="GAB1312037.1"/>
    </source>
</evidence>
<comment type="caution">
    <text evidence="1">The sequence shown here is derived from an EMBL/GenBank/DDBJ whole genome shotgun (WGS) entry which is preliminary data.</text>
</comment>